<gene>
    <name evidence="6" type="primary">solA</name>
    <name evidence="6" type="ORF">NDI76_17665</name>
</gene>
<dbReference type="Gene3D" id="3.30.9.10">
    <property type="entry name" value="D-Amino Acid Oxidase, subunit A, domain 2"/>
    <property type="match status" value="1"/>
</dbReference>
<reference evidence="6 7" key="1">
    <citation type="submission" date="2022-06" db="EMBL/GenBank/DDBJ databases">
        <title>Halogeometricum sp. a new haloarchaeum isolate from saline soil.</title>
        <authorList>
            <person name="Strakova D."/>
            <person name="Galisteo C."/>
            <person name="Sanchez-Porro C."/>
            <person name="Ventosa A."/>
        </authorList>
    </citation>
    <scope>NUCLEOTIDE SEQUENCE [LARGE SCALE GENOMIC DNA]</scope>
    <source>
        <strain evidence="6 7">S1BR25-6</strain>
    </source>
</reference>
<evidence type="ECO:0000256" key="2">
    <source>
        <dbReference type="ARBA" id="ARBA00022630"/>
    </source>
</evidence>
<dbReference type="Pfam" id="PF01266">
    <property type="entry name" value="DAO"/>
    <property type="match status" value="1"/>
</dbReference>
<dbReference type="RefSeq" id="WP_310925483.1">
    <property type="nucleotide sequence ID" value="NZ_JAMQOP010000004.1"/>
</dbReference>
<dbReference type="SUPFAM" id="SSF51905">
    <property type="entry name" value="FAD/NAD(P)-binding domain"/>
    <property type="match status" value="1"/>
</dbReference>
<dbReference type="Gene3D" id="3.50.50.60">
    <property type="entry name" value="FAD/NAD(P)-binding domain"/>
    <property type="match status" value="1"/>
</dbReference>
<evidence type="ECO:0000256" key="4">
    <source>
        <dbReference type="ARBA" id="ARBA00023002"/>
    </source>
</evidence>
<protein>
    <submittedName>
        <fullName evidence="6">N-methyl-L-tryptophan oxidase</fullName>
        <ecNumber evidence="6">1.5.3.2</ecNumber>
    </submittedName>
</protein>
<dbReference type="InterPro" id="IPR006076">
    <property type="entry name" value="FAD-dep_OxRdtase"/>
</dbReference>
<keyword evidence="2" id="KW-0285">Flavoprotein</keyword>
<dbReference type="EC" id="1.5.3.2" evidence="6"/>
<sequence length="378" mass="41438">MTGETSPEFDAIVVGVGGIGSATVYELARRGKTVLGLERYGIPHSRGSSHGHTRMIRRAYHEHPQYTAMIDRAYDYWKRLGDECGEQLLFKTGSVAAGPAASDVVSGARRTCEVHSIPHERIGGAEASERFPGFTLPEEYEVVYQADGGFVRPEAATVAHVELARELGATVETETRVTDWRSTRNGVKVTTETGRYEADRLVVAAGPWLGKVVDSLASTVSPERQVLSWFRPRRAEEFAPEVHPVFLVSDGEDVHYGFPTYGRPGVKFGRHYHLRERIDPDEMEREATERDGEILAEAAGRYLAVDADEPLGFETCIYTNTVDRNFIVDTLPNHSEVVVLGGFSGHGYKFAGVLGELGADLASGEEPSLDIGPFAIGR</sequence>
<evidence type="ECO:0000313" key="6">
    <source>
        <dbReference type="EMBL" id="MDS0300580.1"/>
    </source>
</evidence>
<dbReference type="NCBIfam" id="NF008425">
    <property type="entry name" value="PRK11259.1"/>
    <property type="match status" value="1"/>
</dbReference>
<organism evidence="6 7">
    <name type="scientific">Halogeometricum salsisoli</name>
    <dbReference type="NCBI Taxonomy" id="2950536"/>
    <lineage>
        <taxon>Archaea</taxon>
        <taxon>Methanobacteriati</taxon>
        <taxon>Methanobacteriota</taxon>
        <taxon>Stenosarchaea group</taxon>
        <taxon>Halobacteria</taxon>
        <taxon>Halobacteriales</taxon>
        <taxon>Haloferacaceae</taxon>
        <taxon>Halogeometricum</taxon>
    </lineage>
</organism>
<feature type="domain" description="FAD dependent oxidoreductase" evidence="5">
    <location>
        <begin position="10"/>
        <end position="361"/>
    </location>
</feature>
<proteinExistence type="predicted"/>
<dbReference type="SUPFAM" id="SSF54373">
    <property type="entry name" value="FAD-linked reductases, C-terminal domain"/>
    <property type="match status" value="1"/>
</dbReference>
<evidence type="ECO:0000259" key="5">
    <source>
        <dbReference type="Pfam" id="PF01266"/>
    </source>
</evidence>
<keyword evidence="7" id="KW-1185">Reference proteome</keyword>
<dbReference type="InterPro" id="IPR045170">
    <property type="entry name" value="MTOX"/>
</dbReference>
<dbReference type="Proteomes" id="UP001257060">
    <property type="component" value="Unassembled WGS sequence"/>
</dbReference>
<dbReference type="PANTHER" id="PTHR10961:SF7">
    <property type="entry name" value="FAD DEPENDENT OXIDOREDUCTASE DOMAIN-CONTAINING PROTEIN"/>
    <property type="match status" value="1"/>
</dbReference>
<evidence type="ECO:0000256" key="1">
    <source>
        <dbReference type="ARBA" id="ARBA00001974"/>
    </source>
</evidence>
<dbReference type="EMBL" id="JAMQOP010000004">
    <property type="protein sequence ID" value="MDS0300580.1"/>
    <property type="molecule type" value="Genomic_DNA"/>
</dbReference>
<keyword evidence="3" id="KW-0274">FAD</keyword>
<comment type="caution">
    <text evidence="6">The sequence shown here is derived from an EMBL/GenBank/DDBJ whole genome shotgun (WGS) entry which is preliminary data.</text>
</comment>
<dbReference type="GO" id="GO:0050131">
    <property type="term" value="F:N-methyl-L-amino-acid oxidase activity"/>
    <property type="evidence" value="ECO:0007669"/>
    <property type="project" value="UniProtKB-EC"/>
</dbReference>
<accession>A0ABU2GIE3</accession>
<comment type="cofactor">
    <cofactor evidence="1">
        <name>FAD</name>
        <dbReference type="ChEBI" id="CHEBI:57692"/>
    </cofactor>
</comment>
<name>A0ABU2GIE3_9EURY</name>
<evidence type="ECO:0000313" key="7">
    <source>
        <dbReference type="Proteomes" id="UP001257060"/>
    </source>
</evidence>
<dbReference type="PANTHER" id="PTHR10961">
    <property type="entry name" value="PEROXISOMAL SARCOSINE OXIDASE"/>
    <property type="match status" value="1"/>
</dbReference>
<keyword evidence="4 6" id="KW-0560">Oxidoreductase</keyword>
<dbReference type="InterPro" id="IPR036188">
    <property type="entry name" value="FAD/NAD-bd_sf"/>
</dbReference>
<evidence type="ECO:0000256" key="3">
    <source>
        <dbReference type="ARBA" id="ARBA00022827"/>
    </source>
</evidence>